<keyword evidence="2" id="KW-1185">Reference proteome</keyword>
<name>A0A6A5Z8Z2_9PLEO</name>
<accession>A0A6A5Z8Z2</accession>
<evidence type="ECO:0000313" key="2">
    <source>
        <dbReference type="Proteomes" id="UP000799770"/>
    </source>
</evidence>
<proteinExistence type="predicted"/>
<reference evidence="1" key="1">
    <citation type="journal article" date="2020" name="Stud. Mycol.">
        <title>101 Dothideomycetes genomes: a test case for predicting lifestyles and emergence of pathogens.</title>
        <authorList>
            <person name="Haridas S."/>
            <person name="Albert R."/>
            <person name="Binder M."/>
            <person name="Bloem J."/>
            <person name="Labutti K."/>
            <person name="Salamov A."/>
            <person name="Andreopoulos B."/>
            <person name="Baker S."/>
            <person name="Barry K."/>
            <person name="Bills G."/>
            <person name="Bluhm B."/>
            <person name="Cannon C."/>
            <person name="Castanera R."/>
            <person name="Culley D."/>
            <person name="Daum C."/>
            <person name="Ezra D."/>
            <person name="Gonzalez J."/>
            <person name="Henrissat B."/>
            <person name="Kuo A."/>
            <person name="Liang C."/>
            <person name="Lipzen A."/>
            <person name="Lutzoni F."/>
            <person name="Magnuson J."/>
            <person name="Mondo S."/>
            <person name="Nolan M."/>
            <person name="Ohm R."/>
            <person name="Pangilinan J."/>
            <person name="Park H.-J."/>
            <person name="Ramirez L."/>
            <person name="Alfaro M."/>
            <person name="Sun H."/>
            <person name="Tritt A."/>
            <person name="Yoshinaga Y."/>
            <person name="Zwiers L.-H."/>
            <person name="Turgeon B."/>
            <person name="Goodwin S."/>
            <person name="Spatafora J."/>
            <person name="Crous P."/>
            <person name="Grigoriev I."/>
        </authorList>
    </citation>
    <scope>NUCLEOTIDE SEQUENCE</scope>
    <source>
        <strain evidence="1">CBS 627.86</strain>
    </source>
</reference>
<organism evidence="1 2">
    <name type="scientific">Lophiotrema nucula</name>
    <dbReference type="NCBI Taxonomy" id="690887"/>
    <lineage>
        <taxon>Eukaryota</taxon>
        <taxon>Fungi</taxon>
        <taxon>Dikarya</taxon>
        <taxon>Ascomycota</taxon>
        <taxon>Pezizomycotina</taxon>
        <taxon>Dothideomycetes</taxon>
        <taxon>Pleosporomycetidae</taxon>
        <taxon>Pleosporales</taxon>
        <taxon>Lophiotremataceae</taxon>
        <taxon>Lophiotrema</taxon>
    </lineage>
</organism>
<protein>
    <submittedName>
        <fullName evidence="1">Uncharacterized protein</fullName>
    </submittedName>
</protein>
<evidence type="ECO:0000313" key="1">
    <source>
        <dbReference type="EMBL" id="KAF2115393.1"/>
    </source>
</evidence>
<dbReference type="Proteomes" id="UP000799770">
    <property type="component" value="Unassembled WGS sequence"/>
</dbReference>
<gene>
    <name evidence="1" type="ORF">BDV96DRAFT_575386</name>
</gene>
<sequence>MEELINMYQCMIKADLHKVMVSVGLGKLPNLHQVSVNNSDFDPNPGLYCGYHLFNRRNRDNEWYFGFSRTESQALRSLEAVREATSLHQSGDLRLFVSFSPLDFQVPNENSVAAMPEYLRRYRTRKVLGDVYGLDISLHHIDKSFDETLQYYTNL</sequence>
<dbReference type="AlphaFoldDB" id="A0A6A5Z8Z2"/>
<dbReference type="EMBL" id="ML977323">
    <property type="protein sequence ID" value="KAF2115393.1"/>
    <property type="molecule type" value="Genomic_DNA"/>
</dbReference>